<dbReference type="AlphaFoldDB" id="A0A397SX03"/>
<dbReference type="OrthoDB" id="2359119at2759"/>
<keyword evidence="3" id="KW-1185">Reference proteome</keyword>
<evidence type="ECO:0000256" key="1">
    <source>
        <dbReference type="SAM" id="MobiDB-lite"/>
    </source>
</evidence>
<evidence type="ECO:0000313" key="3">
    <source>
        <dbReference type="Proteomes" id="UP000265703"/>
    </source>
</evidence>
<dbReference type="Proteomes" id="UP000265703">
    <property type="component" value="Unassembled WGS sequence"/>
</dbReference>
<name>A0A397SX03_9GLOM</name>
<proteinExistence type="predicted"/>
<sequence length="382" mass="43580">MTDDEALKMSDEMAVIRRAKKQAHATNRHENSNFAQINAISSKANLNSIQPTLMSAANYNFAQQFNTFAMQQSQMDSNSKTSFNVDQQSNTSTGLHAAFNLEQDTQVSSLSENEKRLQRPLQFGMISSDDINSIGQSNTSNLGQTTFNIEQDLIKEQKMHINNKNMGQMKGLKVDQQSIIGTGHGIFNMFPNDEKKKHHYPPRFETQSPFQLHDNSVGEESIPQMDSLSDFTVEQAAQISKLTEDERKLKRAQRFRAQPLQNQQSQKSKVMTKNSQDLEQLRMRVTDFFDTAKLYARVQDEISKKTSNEMTLNESGRARAWDYFDDGLGTELKTEARAKSKMETNMESNIEPKTEPKTEPKMEPKMESLFVYQENLSERKGS</sequence>
<gene>
    <name evidence="2" type="ORF">C1645_147623</name>
</gene>
<feature type="region of interest" description="Disordered" evidence="1">
    <location>
        <begin position="337"/>
        <end position="365"/>
    </location>
</feature>
<organism evidence="2 3">
    <name type="scientific">Glomus cerebriforme</name>
    <dbReference type="NCBI Taxonomy" id="658196"/>
    <lineage>
        <taxon>Eukaryota</taxon>
        <taxon>Fungi</taxon>
        <taxon>Fungi incertae sedis</taxon>
        <taxon>Mucoromycota</taxon>
        <taxon>Glomeromycotina</taxon>
        <taxon>Glomeromycetes</taxon>
        <taxon>Glomerales</taxon>
        <taxon>Glomeraceae</taxon>
        <taxon>Glomus</taxon>
    </lineage>
</organism>
<evidence type="ECO:0000313" key="2">
    <source>
        <dbReference type="EMBL" id="RIA90588.1"/>
    </source>
</evidence>
<comment type="caution">
    <text evidence="2">The sequence shown here is derived from an EMBL/GenBank/DDBJ whole genome shotgun (WGS) entry which is preliminary data.</text>
</comment>
<reference evidence="2 3" key="1">
    <citation type="submission" date="2018-06" db="EMBL/GenBank/DDBJ databases">
        <title>Comparative genomics reveals the genomic features of Rhizophagus irregularis, R. cerebriforme, R. diaphanum and Gigaspora rosea, and their symbiotic lifestyle signature.</title>
        <authorList>
            <person name="Morin E."/>
            <person name="San Clemente H."/>
            <person name="Chen E.C.H."/>
            <person name="De La Providencia I."/>
            <person name="Hainaut M."/>
            <person name="Kuo A."/>
            <person name="Kohler A."/>
            <person name="Murat C."/>
            <person name="Tang N."/>
            <person name="Roy S."/>
            <person name="Loubradou J."/>
            <person name="Henrissat B."/>
            <person name="Grigoriev I.V."/>
            <person name="Corradi N."/>
            <person name="Roux C."/>
            <person name="Martin F.M."/>
        </authorList>
    </citation>
    <scope>NUCLEOTIDE SEQUENCE [LARGE SCALE GENOMIC DNA]</scope>
    <source>
        <strain evidence="2 3">DAOM 227022</strain>
    </source>
</reference>
<accession>A0A397SX03</accession>
<dbReference type="EMBL" id="QKYT01000176">
    <property type="protein sequence ID" value="RIA90588.1"/>
    <property type="molecule type" value="Genomic_DNA"/>
</dbReference>
<protein>
    <submittedName>
        <fullName evidence="2">Uncharacterized protein</fullName>
    </submittedName>
</protein>